<evidence type="ECO:0000313" key="1">
    <source>
        <dbReference type="EMBL" id="RIB35440.1"/>
    </source>
</evidence>
<dbReference type="EMBL" id="MWMI01000002">
    <property type="protein sequence ID" value="RIB35440.1"/>
    <property type="molecule type" value="Genomic_DNA"/>
</dbReference>
<name>A0A397WMZ6_9ARCH</name>
<dbReference type="AlphaFoldDB" id="A0A397WMZ6"/>
<gene>
    <name evidence="1" type="ORF">BXU00_01600</name>
</gene>
<dbReference type="Proteomes" id="UP000266622">
    <property type="component" value="Unassembled WGS sequence"/>
</dbReference>
<proteinExistence type="predicted"/>
<protein>
    <submittedName>
        <fullName evidence="1">Uncharacterized protein</fullName>
    </submittedName>
</protein>
<accession>A0A397WMZ6</accession>
<evidence type="ECO:0000313" key="2">
    <source>
        <dbReference type="Proteomes" id="UP000266622"/>
    </source>
</evidence>
<sequence>MAEIEVEIIRPVNPAGRSFITNVYGAVAARDREIIDKYKREFTKIVQRLGFKIEETIGTGKLITGKIVLVVDENKKPLKAYSLEISVWNIEKTLKEKIEVAL</sequence>
<reference evidence="1 2" key="1">
    <citation type="journal article" date="2018" name="Syst. Appl. Microbiol.">
        <title>A new symbiotic nanoarchaeote (Candidatus Nanoclepta minutus) and its host (Zestosphaera tikiterensis gen. nov., sp. nov.) from a New Zealand hot spring.</title>
        <authorList>
            <person name="St John E."/>
            <person name="Liu Y."/>
            <person name="Podar M."/>
            <person name="Stott M.B."/>
            <person name="Meneghin J."/>
            <person name="Chen Z."/>
            <person name="Lagutin K."/>
            <person name="Mitchell K."/>
            <person name="Reysenbach A.L."/>
        </authorList>
    </citation>
    <scope>NUCLEOTIDE SEQUENCE [LARGE SCALE GENOMIC DNA]</scope>
    <source>
        <strain evidence="1">NZ3</strain>
    </source>
</reference>
<comment type="caution">
    <text evidence="1">The sequence shown here is derived from an EMBL/GenBank/DDBJ whole genome shotgun (WGS) entry which is preliminary data.</text>
</comment>
<organism evidence="1 2">
    <name type="scientific">Candidatus Nanoclepta minutus</name>
    <dbReference type="NCBI Taxonomy" id="1940235"/>
    <lineage>
        <taxon>Archaea</taxon>
        <taxon>Nanobdellota</taxon>
        <taxon>Candidatus Nanoclepta</taxon>
    </lineage>
</organism>